<feature type="domain" description="Imelysin-like" evidence="4">
    <location>
        <begin position="64"/>
        <end position="315"/>
    </location>
</feature>
<dbReference type="InterPro" id="IPR018976">
    <property type="entry name" value="Imelysin-like"/>
</dbReference>
<comment type="caution">
    <text evidence="5">The sequence shown here is derived from an EMBL/GenBank/DDBJ whole genome shotgun (WGS) entry which is preliminary data.</text>
</comment>
<comment type="subcellular location">
    <subcellularLocation>
        <location evidence="1">Cell envelope</location>
    </subcellularLocation>
</comment>
<evidence type="ECO:0000256" key="1">
    <source>
        <dbReference type="ARBA" id="ARBA00004196"/>
    </source>
</evidence>
<feature type="chain" id="PRO_5046309425" description="Imelysin-like domain-containing protein" evidence="3">
    <location>
        <begin position="24"/>
        <end position="352"/>
    </location>
</feature>
<evidence type="ECO:0000313" key="5">
    <source>
        <dbReference type="EMBL" id="MBQ0936666.1"/>
    </source>
</evidence>
<dbReference type="Pfam" id="PF09375">
    <property type="entry name" value="Peptidase_M75"/>
    <property type="match status" value="1"/>
</dbReference>
<keyword evidence="6" id="KW-1185">Reference proteome</keyword>
<dbReference type="RefSeq" id="WP_210810029.1">
    <property type="nucleotide sequence ID" value="NZ_JAGQDG010000005.1"/>
</dbReference>
<dbReference type="Proteomes" id="UP000672097">
    <property type="component" value="Unassembled WGS sequence"/>
</dbReference>
<dbReference type="EMBL" id="JAGQDG010000005">
    <property type="protein sequence ID" value="MBQ0936666.1"/>
    <property type="molecule type" value="Genomic_DNA"/>
</dbReference>
<name>A0ABS5E0S2_9BURK</name>
<evidence type="ECO:0000259" key="4">
    <source>
        <dbReference type="Pfam" id="PF09375"/>
    </source>
</evidence>
<gene>
    <name evidence="5" type="ORF">KAK11_15140</name>
</gene>
<sequence>MNKVWHWCAAGMLGLCASVASLAQPSFRQPPGPGQASVAQAWDAKTLASRKEYLQHLWSQHYGPHADQVLASSKALHAATTAYCRKPGSRGAAQEAWRKVLAPWTRLMTVDGGPMRERYALRLLDSRHPVPELIRKAMQQERDGAKVIDKVGPASKGLGALEWMLFAPESALEGVPLCPYLQSTSGEWLREITELHPLIKAQAVQRRHAEAVVLEYEEFVNQWQSGLNKLWVGGIERPLKVLESKPPFSPWPRPYSDGAAAERELRWQTLRDLALLPNKLSIEQQLRHAANPAAATAWRTQVLRCDQALKQGQEPKALLAAAACLNQLGQLLNTQVAPALKVTMGFSDGDGS</sequence>
<dbReference type="InterPro" id="IPR038352">
    <property type="entry name" value="Imelysin_sf"/>
</dbReference>
<evidence type="ECO:0000256" key="3">
    <source>
        <dbReference type="SAM" id="SignalP"/>
    </source>
</evidence>
<organism evidence="5 6">
    <name type="scientific">Ideonella paludis</name>
    <dbReference type="NCBI Taxonomy" id="1233411"/>
    <lineage>
        <taxon>Bacteria</taxon>
        <taxon>Pseudomonadati</taxon>
        <taxon>Pseudomonadota</taxon>
        <taxon>Betaproteobacteria</taxon>
        <taxon>Burkholderiales</taxon>
        <taxon>Sphaerotilaceae</taxon>
        <taxon>Ideonella</taxon>
    </lineage>
</organism>
<accession>A0ABS5E0S2</accession>
<evidence type="ECO:0000313" key="6">
    <source>
        <dbReference type="Proteomes" id="UP000672097"/>
    </source>
</evidence>
<dbReference type="Gene3D" id="1.20.1420.20">
    <property type="entry name" value="M75 peptidase, HXXE motif"/>
    <property type="match status" value="1"/>
</dbReference>
<reference evidence="5 6" key="1">
    <citation type="submission" date="2021-04" db="EMBL/GenBank/DDBJ databases">
        <title>The genome sequence of type strain Ideonella paludis KCTC 32238.</title>
        <authorList>
            <person name="Liu Y."/>
        </authorList>
    </citation>
    <scope>NUCLEOTIDE SEQUENCE [LARGE SCALE GENOMIC DNA]</scope>
    <source>
        <strain evidence="5 6">KCTC 32238</strain>
    </source>
</reference>
<evidence type="ECO:0000256" key="2">
    <source>
        <dbReference type="ARBA" id="ARBA00022729"/>
    </source>
</evidence>
<protein>
    <recommendedName>
        <fullName evidence="4">Imelysin-like domain-containing protein</fullName>
    </recommendedName>
</protein>
<proteinExistence type="predicted"/>
<feature type="signal peptide" evidence="3">
    <location>
        <begin position="1"/>
        <end position="23"/>
    </location>
</feature>
<keyword evidence="2 3" id="KW-0732">Signal</keyword>